<evidence type="ECO:0000313" key="3">
    <source>
        <dbReference type="Proteomes" id="UP000314982"/>
    </source>
</evidence>
<proteinExistence type="predicted"/>
<dbReference type="Proteomes" id="UP000314982">
    <property type="component" value="Unassembled WGS sequence"/>
</dbReference>
<reference evidence="3" key="1">
    <citation type="submission" date="2018-06" db="EMBL/GenBank/DDBJ databases">
        <title>Genome assembly of Danube salmon.</title>
        <authorList>
            <person name="Macqueen D.J."/>
            <person name="Gundappa M.K."/>
        </authorList>
    </citation>
    <scope>NUCLEOTIDE SEQUENCE [LARGE SCALE GENOMIC DNA]</scope>
</reference>
<name>A0A4W5LKH9_9TELE</name>
<evidence type="ECO:0000313" key="2">
    <source>
        <dbReference type="Ensembl" id="ENSHHUP00000026372.1"/>
    </source>
</evidence>
<keyword evidence="3" id="KW-1185">Reference proteome</keyword>
<dbReference type="AlphaFoldDB" id="A0A4W5LKH9"/>
<dbReference type="GeneTree" id="ENSGT01060000249147"/>
<sequence>MVVSLKHVGITDSVRDSWLEDYRSAKIWNGKVLEYSLLSRRGVTVSTSYGQPWCVAVPGFTRALIVTDPGFTRVLIVTVPGFTRALIVTVPGFTRVLIVTDPGFTRVLIVTDPGFTRVLIVTDPGFTRALIVTDPGFTHSIHLTETSSHPDSNPITETSPRP</sequence>
<protein>
    <submittedName>
        <fullName evidence="2">Uncharacterized protein</fullName>
    </submittedName>
</protein>
<accession>A0A4W5LKH9</accession>
<reference evidence="2" key="2">
    <citation type="submission" date="2025-08" db="UniProtKB">
        <authorList>
            <consortium name="Ensembl"/>
        </authorList>
    </citation>
    <scope>IDENTIFICATION</scope>
</reference>
<dbReference type="Ensembl" id="ENSHHUT00000027416.1">
    <property type="protein sequence ID" value="ENSHHUP00000026372.1"/>
    <property type="gene ID" value="ENSHHUG00000016699.1"/>
</dbReference>
<evidence type="ECO:0000256" key="1">
    <source>
        <dbReference type="SAM" id="MobiDB-lite"/>
    </source>
</evidence>
<organism evidence="2 3">
    <name type="scientific">Hucho hucho</name>
    <name type="common">huchen</name>
    <dbReference type="NCBI Taxonomy" id="62062"/>
    <lineage>
        <taxon>Eukaryota</taxon>
        <taxon>Metazoa</taxon>
        <taxon>Chordata</taxon>
        <taxon>Craniata</taxon>
        <taxon>Vertebrata</taxon>
        <taxon>Euteleostomi</taxon>
        <taxon>Actinopterygii</taxon>
        <taxon>Neopterygii</taxon>
        <taxon>Teleostei</taxon>
        <taxon>Protacanthopterygii</taxon>
        <taxon>Salmoniformes</taxon>
        <taxon>Salmonidae</taxon>
        <taxon>Salmoninae</taxon>
        <taxon>Hucho</taxon>
    </lineage>
</organism>
<dbReference type="STRING" id="62062.ENSHHUP00000026372"/>
<feature type="region of interest" description="Disordered" evidence="1">
    <location>
        <begin position="142"/>
        <end position="162"/>
    </location>
</feature>
<reference evidence="2" key="3">
    <citation type="submission" date="2025-09" db="UniProtKB">
        <authorList>
            <consortium name="Ensembl"/>
        </authorList>
    </citation>
    <scope>IDENTIFICATION</scope>
</reference>